<keyword evidence="2" id="KW-0963">Cytoplasm</keyword>
<dbReference type="InterPro" id="IPR007110">
    <property type="entry name" value="Ig-like_dom"/>
</dbReference>
<evidence type="ECO:0000313" key="5">
    <source>
        <dbReference type="Proteomes" id="UP000887565"/>
    </source>
</evidence>
<keyword evidence="3" id="KW-0393">Immunoglobulin domain</keyword>
<dbReference type="SMART" id="SM00409">
    <property type="entry name" value="IG"/>
    <property type="match status" value="1"/>
</dbReference>
<proteinExistence type="predicted"/>
<protein>
    <submittedName>
        <fullName evidence="6">Ig-like domain-containing protein</fullName>
    </submittedName>
</protein>
<reference evidence="6" key="1">
    <citation type="submission" date="2022-11" db="UniProtKB">
        <authorList>
            <consortium name="WormBaseParasite"/>
        </authorList>
    </citation>
    <scope>IDENTIFICATION</scope>
</reference>
<dbReference type="InterPro" id="IPR013098">
    <property type="entry name" value="Ig_I-set"/>
</dbReference>
<accession>A0A915I7E7</accession>
<comment type="subcellular location">
    <subcellularLocation>
        <location evidence="1">Cytoplasm</location>
    </subcellularLocation>
</comment>
<dbReference type="PROSITE" id="PS50835">
    <property type="entry name" value="IG_LIKE"/>
    <property type="match status" value="1"/>
</dbReference>
<dbReference type="Gene3D" id="2.60.40.10">
    <property type="entry name" value="Immunoglobulins"/>
    <property type="match status" value="2"/>
</dbReference>
<feature type="domain" description="Ig-like" evidence="4">
    <location>
        <begin position="69"/>
        <end position="161"/>
    </location>
</feature>
<dbReference type="InterPro" id="IPR003599">
    <property type="entry name" value="Ig_sub"/>
</dbReference>
<keyword evidence="5" id="KW-1185">Reference proteome</keyword>
<name>A0A915I7E7_ROMCU</name>
<dbReference type="CDD" id="cd00096">
    <property type="entry name" value="Ig"/>
    <property type="match status" value="1"/>
</dbReference>
<evidence type="ECO:0000256" key="1">
    <source>
        <dbReference type="ARBA" id="ARBA00004496"/>
    </source>
</evidence>
<evidence type="ECO:0000256" key="3">
    <source>
        <dbReference type="ARBA" id="ARBA00023319"/>
    </source>
</evidence>
<dbReference type="Proteomes" id="UP000887565">
    <property type="component" value="Unplaced"/>
</dbReference>
<evidence type="ECO:0000259" key="4">
    <source>
        <dbReference type="PROSITE" id="PS50835"/>
    </source>
</evidence>
<dbReference type="GO" id="GO:0005737">
    <property type="term" value="C:cytoplasm"/>
    <property type="evidence" value="ECO:0007669"/>
    <property type="project" value="UniProtKB-SubCell"/>
</dbReference>
<dbReference type="SUPFAM" id="SSF48726">
    <property type="entry name" value="Immunoglobulin"/>
    <property type="match status" value="2"/>
</dbReference>
<organism evidence="5 6">
    <name type="scientific">Romanomermis culicivorax</name>
    <name type="common">Nematode worm</name>
    <dbReference type="NCBI Taxonomy" id="13658"/>
    <lineage>
        <taxon>Eukaryota</taxon>
        <taxon>Metazoa</taxon>
        <taxon>Ecdysozoa</taxon>
        <taxon>Nematoda</taxon>
        <taxon>Enoplea</taxon>
        <taxon>Dorylaimia</taxon>
        <taxon>Mermithida</taxon>
        <taxon>Mermithoidea</taxon>
        <taxon>Mermithidae</taxon>
        <taxon>Romanomermis</taxon>
    </lineage>
</organism>
<dbReference type="OMA" id="ANQYEMP"/>
<dbReference type="AlphaFoldDB" id="A0A915I7E7"/>
<dbReference type="Pfam" id="PF07679">
    <property type="entry name" value="I-set"/>
    <property type="match status" value="2"/>
</dbReference>
<dbReference type="PANTHER" id="PTHR47633">
    <property type="entry name" value="IMMUNOGLOBULIN"/>
    <property type="match status" value="1"/>
</dbReference>
<evidence type="ECO:0000313" key="6">
    <source>
        <dbReference type="WBParaSite" id="nRc.2.0.1.t10075-RA"/>
    </source>
</evidence>
<dbReference type="WBParaSite" id="nRc.2.0.1.t10075-RA">
    <property type="protein sequence ID" value="nRc.2.0.1.t10075-RA"/>
    <property type="gene ID" value="nRc.2.0.1.g10075"/>
</dbReference>
<dbReference type="InterPro" id="IPR013783">
    <property type="entry name" value="Ig-like_fold"/>
</dbReference>
<sequence>MRLGLKDGVEIEKSSRFDKSIVDGLCKLVIKSLKRDDAGTFTCLAQNIHGGDRTKCTAVKSADELPLPPEFVKPLRDKTVIEGEDVILEVKIVGKPMPEVCWFMNEDEIEPSDRIQGRIECVADEIVFRLYIKNARLTDSNLYRCTASNIHGRASTQGKLTVEILKPAEQSPPRFVIPIVDASAVESKSAIFDVKVRGRPTPELIW</sequence>
<evidence type="ECO:0000256" key="2">
    <source>
        <dbReference type="ARBA" id="ARBA00022490"/>
    </source>
</evidence>
<dbReference type="FunFam" id="2.60.40.10:FF:000425">
    <property type="entry name" value="Myosin light chain kinase"/>
    <property type="match status" value="1"/>
</dbReference>
<dbReference type="InterPro" id="IPR036179">
    <property type="entry name" value="Ig-like_dom_sf"/>
</dbReference>